<dbReference type="SFLD" id="SFLDG01129">
    <property type="entry name" value="C1.5:_HAD__Beta-PGM__Phosphata"/>
    <property type="match status" value="1"/>
</dbReference>
<dbReference type="Gene3D" id="1.10.150.240">
    <property type="entry name" value="Putative phosphatase, domain 2"/>
    <property type="match status" value="1"/>
</dbReference>
<dbReference type="PANTHER" id="PTHR46193">
    <property type="entry name" value="6-PHOSPHOGLUCONATE PHOSPHATASE"/>
    <property type="match status" value="1"/>
</dbReference>
<dbReference type="InterPro" id="IPR036412">
    <property type="entry name" value="HAD-like_sf"/>
</dbReference>
<comment type="cofactor">
    <cofactor evidence="1">
        <name>Mg(2+)</name>
        <dbReference type="ChEBI" id="CHEBI:18420"/>
    </cofactor>
</comment>
<comment type="caution">
    <text evidence="5">The sequence shown here is derived from an EMBL/GenBank/DDBJ whole genome shotgun (WGS) entry which is preliminary data.</text>
</comment>
<dbReference type="InterPro" id="IPR023198">
    <property type="entry name" value="PGP-like_dom2"/>
</dbReference>
<sequence>MKDHGARDYGARDHGARDYGAILFDCDGVLIDSEPLGCEALARAVTAAGHPMTREEATRIFSGNSAQATLAWMEKAGLDAAAVFNEADRLLFQMFDRGIPHVEGIEEVLSGFDLPLAVCSNSSVMRLDRSIARTPLAARFGPHVYSAEHVAAPKPAPDLALFACERLGVAPERAIFIDDNPHGVLCAAAAGCLAVGFIGPSDHRESHARTLRDAGADHVVRGMAEFRGLLSRLLLPLAA</sequence>
<evidence type="ECO:0000313" key="5">
    <source>
        <dbReference type="EMBL" id="PAU98438.1"/>
    </source>
</evidence>
<dbReference type="RefSeq" id="WP_095639120.1">
    <property type="nucleotide sequence ID" value="NZ_NSJZ01000002.1"/>
</dbReference>
<dbReference type="GO" id="GO:0016787">
    <property type="term" value="F:hydrolase activity"/>
    <property type="evidence" value="ECO:0007669"/>
    <property type="project" value="UniProtKB-KW"/>
</dbReference>
<dbReference type="Pfam" id="PF13419">
    <property type="entry name" value="HAD_2"/>
    <property type="match status" value="1"/>
</dbReference>
<proteinExistence type="inferred from homology"/>
<dbReference type="PRINTS" id="PR00413">
    <property type="entry name" value="HADHALOGNASE"/>
</dbReference>
<dbReference type="PANTHER" id="PTHR46193:SF10">
    <property type="entry name" value="6-PHOSPHOGLUCONATE PHOSPHATASE"/>
    <property type="match status" value="1"/>
</dbReference>
<dbReference type="Proteomes" id="UP000218023">
    <property type="component" value="Unassembled WGS sequence"/>
</dbReference>
<keyword evidence="3" id="KW-0479">Metal-binding</keyword>
<accession>A0A2A2GM80</accession>
<dbReference type="SFLD" id="SFLDS00003">
    <property type="entry name" value="Haloacid_Dehalogenase"/>
    <property type="match status" value="1"/>
</dbReference>
<reference evidence="5 6" key="1">
    <citation type="submission" date="2017-09" db="EMBL/GenBank/DDBJ databases">
        <title>Paracoccus alkalisoli sp. nov., isolated from saline alkaline soil.</title>
        <authorList>
            <person name="Dong X."/>
            <person name="Zhang G."/>
        </authorList>
    </citation>
    <scope>NUCLEOTIDE SEQUENCE [LARGE SCALE GENOMIC DNA]</scope>
    <source>
        <strain evidence="5 6">WN007</strain>
    </source>
</reference>
<dbReference type="SUPFAM" id="SSF56784">
    <property type="entry name" value="HAD-like"/>
    <property type="match status" value="1"/>
</dbReference>
<dbReference type="AlphaFoldDB" id="A0A2A2GM80"/>
<evidence type="ECO:0000313" key="6">
    <source>
        <dbReference type="Proteomes" id="UP000218023"/>
    </source>
</evidence>
<dbReference type="InterPro" id="IPR023214">
    <property type="entry name" value="HAD_sf"/>
</dbReference>
<keyword evidence="5" id="KW-0378">Hydrolase</keyword>
<evidence type="ECO:0000256" key="2">
    <source>
        <dbReference type="ARBA" id="ARBA00006171"/>
    </source>
</evidence>
<organism evidence="5 6">
    <name type="scientific">Paracoccus salipaludis</name>
    <dbReference type="NCBI Taxonomy" id="2032623"/>
    <lineage>
        <taxon>Bacteria</taxon>
        <taxon>Pseudomonadati</taxon>
        <taxon>Pseudomonadota</taxon>
        <taxon>Alphaproteobacteria</taxon>
        <taxon>Rhodobacterales</taxon>
        <taxon>Paracoccaceae</taxon>
        <taxon>Paracoccus</taxon>
    </lineage>
</organism>
<dbReference type="InterPro" id="IPR051600">
    <property type="entry name" value="Beta-PGM-like"/>
</dbReference>
<dbReference type="NCBIfam" id="TIGR01509">
    <property type="entry name" value="HAD-SF-IA-v3"/>
    <property type="match status" value="1"/>
</dbReference>
<dbReference type="InterPro" id="IPR006439">
    <property type="entry name" value="HAD-SF_hydro_IA"/>
</dbReference>
<dbReference type="EMBL" id="NSJZ01000002">
    <property type="protein sequence ID" value="PAU98438.1"/>
    <property type="molecule type" value="Genomic_DNA"/>
</dbReference>
<keyword evidence="6" id="KW-1185">Reference proteome</keyword>
<keyword evidence="4" id="KW-0460">Magnesium</keyword>
<evidence type="ECO:0000256" key="4">
    <source>
        <dbReference type="ARBA" id="ARBA00022842"/>
    </source>
</evidence>
<evidence type="ECO:0000256" key="1">
    <source>
        <dbReference type="ARBA" id="ARBA00001946"/>
    </source>
</evidence>
<comment type="similarity">
    <text evidence="2">Belongs to the HAD-like hydrolase superfamily. CbbY/CbbZ/Gph/YieH family.</text>
</comment>
<dbReference type="OrthoDB" id="9797743at2"/>
<name>A0A2A2GM80_9RHOB</name>
<protein>
    <submittedName>
        <fullName evidence="5">Hydrolase</fullName>
    </submittedName>
</protein>
<evidence type="ECO:0000256" key="3">
    <source>
        <dbReference type="ARBA" id="ARBA00022723"/>
    </source>
</evidence>
<dbReference type="Gene3D" id="3.40.50.1000">
    <property type="entry name" value="HAD superfamily/HAD-like"/>
    <property type="match status" value="1"/>
</dbReference>
<gene>
    <name evidence="5" type="ORF">CK240_04505</name>
</gene>
<dbReference type="InterPro" id="IPR041492">
    <property type="entry name" value="HAD_2"/>
</dbReference>
<dbReference type="GO" id="GO:0046872">
    <property type="term" value="F:metal ion binding"/>
    <property type="evidence" value="ECO:0007669"/>
    <property type="project" value="UniProtKB-KW"/>
</dbReference>